<sequence length="66" mass="7314">VVFSSYATAGTSNLALDSGDGVSYIVPIYKENVLSHIILRLDLTRRNSDCNITSNVEHEVVKNFKE</sequence>
<evidence type="ECO:0000313" key="2">
    <source>
        <dbReference type="Proteomes" id="UP000311919"/>
    </source>
</evidence>
<dbReference type="AlphaFoldDB" id="A0A4Z2CYM4"/>
<keyword evidence="2" id="KW-1185">Reference proteome</keyword>
<feature type="non-terminal residue" evidence="1">
    <location>
        <position position="1"/>
    </location>
</feature>
<dbReference type="InterPro" id="IPR004000">
    <property type="entry name" value="Actin"/>
</dbReference>
<proteinExistence type="predicted"/>
<feature type="non-terminal residue" evidence="1">
    <location>
        <position position="66"/>
    </location>
</feature>
<organism evidence="1 2">
    <name type="scientific">Schistosoma japonicum</name>
    <name type="common">Blood fluke</name>
    <dbReference type="NCBI Taxonomy" id="6182"/>
    <lineage>
        <taxon>Eukaryota</taxon>
        <taxon>Metazoa</taxon>
        <taxon>Spiralia</taxon>
        <taxon>Lophotrochozoa</taxon>
        <taxon>Platyhelminthes</taxon>
        <taxon>Trematoda</taxon>
        <taxon>Digenea</taxon>
        <taxon>Strigeidida</taxon>
        <taxon>Schistosomatoidea</taxon>
        <taxon>Schistosomatidae</taxon>
        <taxon>Schistosoma</taxon>
    </lineage>
</organism>
<dbReference type="Pfam" id="PF00022">
    <property type="entry name" value="Actin"/>
    <property type="match status" value="1"/>
</dbReference>
<dbReference type="Proteomes" id="UP000311919">
    <property type="component" value="Unassembled WGS sequence"/>
</dbReference>
<dbReference type="EMBL" id="SKCS01000396">
    <property type="protein sequence ID" value="TNN09342.1"/>
    <property type="molecule type" value="Genomic_DNA"/>
</dbReference>
<accession>A0A4Z2CYM4</accession>
<protein>
    <submittedName>
        <fullName evidence="1">Actin</fullName>
    </submittedName>
</protein>
<comment type="caution">
    <text evidence="1">The sequence shown here is derived from an EMBL/GenBank/DDBJ whole genome shotgun (WGS) entry which is preliminary data.</text>
</comment>
<dbReference type="Gene3D" id="3.30.420.40">
    <property type="match status" value="1"/>
</dbReference>
<dbReference type="STRING" id="6182.A0A4Z2CYM4"/>
<evidence type="ECO:0000313" key="1">
    <source>
        <dbReference type="EMBL" id="TNN09342.1"/>
    </source>
</evidence>
<name>A0A4Z2CYM4_SCHJA</name>
<reference evidence="1 2" key="1">
    <citation type="submission" date="2019-03" db="EMBL/GenBank/DDBJ databases">
        <title>An improved genome assembly of the fluke Schistosoma japonicum.</title>
        <authorList>
            <person name="Hu W."/>
            <person name="Luo F."/>
            <person name="Yin M."/>
            <person name="Mo X."/>
            <person name="Sun C."/>
            <person name="Wu Q."/>
            <person name="Zhu B."/>
            <person name="Xiang M."/>
            <person name="Wang J."/>
            <person name="Wang Y."/>
            <person name="Zhang T."/>
            <person name="Xu B."/>
            <person name="Zheng H."/>
            <person name="Feng Z."/>
        </authorList>
    </citation>
    <scope>NUCLEOTIDE SEQUENCE [LARGE SCALE GENOMIC DNA]</scope>
    <source>
        <strain evidence="1">HuSjv2</strain>
        <tissue evidence="1">Worms</tissue>
    </source>
</reference>
<gene>
    <name evidence="1" type="ORF">EWB00_006400</name>
</gene>